<accession>A0ABV2APL1</accession>
<dbReference type="InterPro" id="IPR027417">
    <property type="entry name" value="P-loop_NTPase"/>
</dbReference>
<dbReference type="InterPro" id="IPR023214">
    <property type="entry name" value="HAD_sf"/>
</dbReference>
<keyword evidence="2" id="KW-1185">Reference proteome</keyword>
<dbReference type="Pfam" id="PF08645">
    <property type="entry name" value="PNK3P"/>
    <property type="match status" value="1"/>
</dbReference>
<organism evidence="1 2">
    <name type="scientific">Bonamia ostreae</name>
    <dbReference type="NCBI Taxonomy" id="126728"/>
    <lineage>
        <taxon>Eukaryota</taxon>
        <taxon>Sar</taxon>
        <taxon>Rhizaria</taxon>
        <taxon>Endomyxa</taxon>
        <taxon>Ascetosporea</taxon>
        <taxon>Haplosporida</taxon>
        <taxon>Bonamia</taxon>
    </lineage>
</organism>
<dbReference type="SUPFAM" id="SSF56784">
    <property type="entry name" value="HAD-like"/>
    <property type="match status" value="1"/>
</dbReference>
<dbReference type="Proteomes" id="UP001439008">
    <property type="component" value="Unassembled WGS sequence"/>
</dbReference>
<proteinExistence type="predicted"/>
<sequence>MPIDRTNSFYVGDAAGRIKNWRKGKNADFSVSDRKFAANLNVKFFTPEEFFLDEPATDKWSWGSPDPREFLDKCPKSKFSNEKFDIENCAKKCDFVILCGPQGSGKSTFCKTYFKDFSLISTEEFRTHSRCVTEAKSFEFKFRIGQIENSH</sequence>
<protein>
    <submittedName>
        <fullName evidence="1">Uncharacterized protein</fullName>
    </submittedName>
</protein>
<comment type="caution">
    <text evidence="1">The sequence shown here is derived from an EMBL/GenBank/DDBJ whole genome shotgun (WGS) entry which is preliminary data.</text>
</comment>
<dbReference type="Gene3D" id="3.40.50.300">
    <property type="entry name" value="P-loop containing nucleotide triphosphate hydrolases"/>
    <property type="match status" value="1"/>
</dbReference>
<dbReference type="EMBL" id="JBDODL010001317">
    <property type="protein sequence ID" value="MES1921404.1"/>
    <property type="molecule type" value="Genomic_DNA"/>
</dbReference>
<dbReference type="PANTHER" id="PTHR12083:SF9">
    <property type="entry name" value="BIFUNCTIONAL POLYNUCLEOTIDE PHOSPHATASE_KINASE"/>
    <property type="match status" value="1"/>
</dbReference>
<dbReference type="InterPro" id="IPR013954">
    <property type="entry name" value="PNK3P"/>
</dbReference>
<reference evidence="1 2" key="1">
    <citation type="journal article" date="2024" name="BMC Biol.">
        <title>Comparative genomics of Ascetosporea gives new insight into the evolutionary basis for animal parasitism in Rhizaria.</title>
        <authorList>
            <person name="Hiltunen Thoren M."/>
            <person name="Onut-Brannstrom I."/>
            <person name="Alfjorden A."/>
            <person name="Peckova H."/>
            <person name="Swords F."/>
            <person name="Hooper C."/>
            <person name="Holzer A.S."/>
            <person name="Bass D."/>
            <person name="Burki F."/>
        </authorList>
    </citation>
    <scope>NUCLEOTIDE SEQUENCE [LARGE SCALE GENOMIC DNA]</scope>
    <source>
        <strain evidence="1">20-A016</strain>
    </source>
</reference>
<dbReference type="PANTHER" id="PTHR12083">
    <property type="entry name" value="BIFUNCTIONAL POLYNUCLEOTIDE PHOSPHATASE/KINASE"/>
    <property type="match status" value="1"/>
</dbReference>
<dbReference type="InterPro" id="IPR036412">
    <property type="entry name" value="HAD-like_sf"/>
</dbReference>
<evidence type="ECO:0000313" key="1">
    <source>
        <dbReference type="EMBL" id="MES1921404.1"/>
    </source>
</evidence>
<name>A0ABV2APL1_9EUKA</name>
<dbReference type="Gene3D" id="3.40.50.1000">
    <property type="entry name" value="HAD superfamily/HAD-like"/>
    <property type="match status" value="1"/>
</dbReference>
<gene>
    <name evidence="1" type="ORF">MHBO_002935</name>
</gene>
<dbReference type="SUPFAM" id="SSF52540">
    <property type="entry name" value="P-loop containing nucleoside triphosphate hydrolases"/>
    <property type="match status" value="1"/>
</dbReference>
<evidence type="ECO:0000313" key="2">
    <source>
        <dbReference type="Proteomes" id="UP001439008"/>
    </source>
</evidence>